<reference evidence="2" key="1">
    <citation type="journal article" date="2020" name="Stud. Mycol.">
        <title>101 Dothideomycetes genomes: a test case for predicting lifestyles and emergence of pathogens.</title>
        <authorList>
            <person name="Haridas S."/>
            <person name="Albert R."/>
            <person name="Binder M."/>
            <person name="Bloem J."/>
            <person name="Labutti K."/>
            <person name="Salamov A."/>
            <person name="Andreopoulos B."/>
            <person name="Baker S."/>
            <person name="Barry K."/>
            <person name="Bills G."/>
            <person name="Bluhm B."/>
            <person name="Cannon C."/>
            <person name="Castanera R."/>
            <person name="Culley D."/>
            <person name="Daum C."/>
            <person name="Ezra D."/>
            <person name="Gonzalez J."/>
            <person name="Henrissat B."/>
            <person name="Kuo A."/>
            <person name="Liang C."/>
            <person name="Lipzen A."/>
            <person name="Lutzoni F."/>
            <person name="Magnuson J."/>
            <person name="Mondo S."/>
            <person name="Nolan M."/>
            <person name="Ohm R."/>
            <person name="Pangilinan J."/>
            <person name="Park H.-J."/>
            <person name="Ramirez L."/>
            <person name="Alfaro M."/>
            <person name="Sun H."/>
            <person name="Tritt A."/>
            <person name="Yoshinaga Y."/>
            <person name="Zwiers L.-H."/>
            <person name="Turgeon B."/>
            <person name="Goodwin S."/>
            <person name="Spatafora J."/>
            <person name="Crous P."/>
            <person name="Grigoriev I."/>
        </authorList>
    </citation>
    <scope>NUCLEOTIDE SEQUENCE</scope>
    <source>
        <strain evidence="2">CBS 113389</strain>
    </source>
</reference>
<dbReference type="OrthoDB" id="4093188at2759"/>
<dbReference type="EMBL" id="MU001635">
    <property type="protein sequence ID" value="KAF2483436.1"/>
    <property type="molecule type" value="Genomic_DNA"/>
</dbReference>
<dbReference type="Pfam" id="PF08193">
    <property type="entry name" value="INO80_Ies4"/>
    <property type="match status" value="1"/>
</dbReference>
<dbReference type="RefSeq" id="XP_033590006.1">
    <property type="nucleotide sequence ID" value="XM_033735436.1"/>
</dbReference>
<feature type="compositionally biased region" description="Basic residues" evidence="1">
    <location>
        <begin position="92"/>
        <end position="106"/>
    </location>
</feature>
<feature type="compositionally biased region" description="Low complexity" evidence="1">
    <location>
        <begin position="251"/>
        <end position="261"/>
    </location>
</feature>
<dbReference type="PANTHER" id="PTHR28061">
    <property type="entry name" value="INO EIGHTY SUBUNIT 4"/>
    <property type="match status" value="1"/>
</dbReference>
<feature type="region of interest" description="Disordered" evidence="1">
    <location>
        <begin position="28"/>
        <end position="181"/>
    </location>
</feature>
<accession>A0A6A6PUJ0</accession>
<gene>
    <name evidence="2" type="ORF">BDY17DRAFT_310444</name>
</gene>
<evidence type="ECO:0000313" key="3">
    <source>
        <dbReference type="Proteomes" id="UP000799767"/>
    </source>
</evidence>
<evidence type="ECO:0000313" key="2">
    <source>
        <dbReference type="EMBL" id="KAF2483436.1"/>
    </source>
</evidence>
<dbReference type="Proteomes" id="UP000799767">
    <property type="component" value="Unassembled WGS sequence"/>
</dbReference>
<evidence type="ECO:0000256" key="1">
    <source>
        <dbReference type="SAM" id="MobiDB-lite"/>
    </source>
</evidence>
<protein>
    <submittedName>
        <fullName evidence="2">INO80 complex, subunit Ies4</fullName>
    </submittedName>
</protein>
<feature type="compositionally biased region" description="Polar residues" evidence="1">
    <location>
        <begin position="219"/>
        <end position="239"/>
    </location>
</feature>
<proteinExistence type="predicted"/>
<feature type="compositionally biased region" description="Basic and acidic residues" evidence="1">
    <location>
        <begin position="172"/>
        <end position="181"/>
    </location>
</feature>
<feature type="compositionally biased region" description="Basic and acidic residues" evidence="1">
    <location>
        <begin position="134"/>
        <end position="143"/>
    </location>
</feature>
<dbReference type="GO" id="GO:0006338">
    <property type="term" value="P:chromatin remodeling"/>
    <property type="evidence" value="ECO:0007669"/>
    <property type="project" value="InterPro"/>
</dbReference>
<feature type="region of interest" description="Disordered" evidence="1">
    <location>
        <begin position="210"/>
        <end position="261"/>
    </location>
</feature>
<dbReference type="AlphaFoldDB" id="A0A6A6PUJ0"/>
<dbReference type="InterPro" id="IPR013175">
    <property type="entry name" value="INO80_su_Ies4"/>
</dbReference>
<name>A0A6A6PUJ0_9PEZI</name>
<organism evidence="2 3">
    <name type="scientific">Neohortaea acidophila</name>
    <dbReference type="NCBI Taxonomy" id="245834"/>
    <lineage>
        <taxon>Eukaryota</taxon>
        <taxon>Fungi</taxon>
        <taxon>Dikarya</taxon>
        <taxon>Ascomycota</taxon>
        <taxon>Pezizomycotina</taxon>
        <taxon>Dothideomycetes</taxon>
        <taxon>Dothideomycetidae</taxon>
        <taxon>Mycosphaerellales</taxon>
        <taxon>Teratosphaeriaceae</taxon>
        <taxon>Neohortaea</taxon>
    </lineage>
</organism>
<dbReference type="GO" id="GO:0031011">
    <property type="term" value="C:Ino80 complex"/>
    <property type="evidence" value="ECO:0007669"/>
    <property type="project" value="InterPro"/>
</dbReference>
<keyword evidence="3" id="KW-1185">Reference proteome</keyword>
<dbReference type="PANTHER" id="PTHR28061:SF1">
    <property type="entry name" value="INO80 COMPLEX SUBUNIT 4"/>
    <property type="match status" value="1"/>
</dbReference>
<dbReference type="GeneID" id="54476438"/>
<sequence length="261" mass="27074">MSSTTTTTIKATAKGAKKSKIIVLHITADKLSRFPATPSISRSASIKAEPSPSVQPPEPADKSSEANSTPIPPNANDDTDGNSLAPPGAENKKKRPAGNASGKKRAPPAIDPDAPPRERARPGPKKKPRLADGSIDRTIDGKKVTVAGPNPVTSHKLGPKANTGAINAGLRALDRTGKPCRKWERKPLQLKSFTGTMWNMSSWNAPVRDAGFAGDVKSDTTASSDVKPNGSSALPSESGQGDFEMTNGIESSPAPAMAAAS</sequence>